<evidence type="ECO:0000313" key="2">
    <source>
        <dbReference type="EMBL" id="SFE51680.1"/>
    </source>
</evidence>
<reference evidence="2 3" key="1">
    <citation type="submission" date="2016-10" db="EMBL/GenBank/DDBJ databases">
        <authorList>
            <person name="de Groot N.N."/>
        </authorList>
    </citation>
    <scope>NUCLEOTIDE SEQUENCE [LARGE SCALE GENOMIC DNA]</scope>
    <source>
        <strain evidence="2 3">DSM 11443</strain>
    </source>
</reference>
<dbReference type="Gene3D" id="3.40.50.2300">
    <property type="match status" value="1"/>
</dbReference>
<feature type="chain" id="PRO_5011744369" evidence="1">
    <location>
        <begin position="37"/>
        <end position="211"/>
    </location>
</feature>
<proteinExistence type="predicted"/>
<sequence length="211" mass="21903">MPDNNRRLLPTCRSVVAAIGLALAALFTGTPNVASAHSFVVTLDATAAAEPLNLASAIQGMRVAASERDSHAAETSDGHLGGIDLFIRVQPVDAAEGITWLKGAPTTAATVIVDFSGPDVAPSRIAADGTLVITPGKLPPAEIWSGNALSSPNSFAARYHAAYDGAPDRQAAQGYNAALRIDRAVRDSGGLHDIEALRKTLDRSTDGIDWP</sequence>
<dbReference type="Proteomes" id="UP000198977">
    <property type="component" value="Unassembled WGS sequence"/>
</dbReference>
<protein>
    <submittedName>
        <fullName evidence="2">Uncharacterized protein</fullName>
    </submittedName>
</protein>
<feature type="signal peptide" evidence="1">
    <location>
        <begin position="1"/>
        <end position="36"/>
    </location>
</feature>
<organism evidence="2 3">
    <name type="scientific">Sulfitobacter brevis</name>
    <dbReference type="NCBI Taxonomy" id="74348"/>
    <lineage>
        <taxon>Bacteria</taxon>
        <taxon>Pseudomonadati</taxon>
        <taxon>Pseudomonadota</taxon>
        <taxon>Alphaproteobacteria</taxon>
        <taxon>Rhodobacterales</taxon>
        <taxon>Roseobacteraceae</taxon>
        <taxon>Sulfitobacter</taxon>
    </lineage>
</organism>
<keyword evidence="1" id="KW-0732">Signal</keyword>
<dbReference type="SUPFAM" id="SSF53822">
    <property type="entry name" value="Periplasmic binding protein-like I"/>
    <property type="match status" value="1"/>
</dbReference>
<dbReference type="OrthoDB" id="7868535at2"/>
<dbReference type="AlphaFoldDB" id="A0A1I2B957"/>
<dbReference type="InterPro" id="IPR028082">
    <property type="entry name" value="Peripla_BP_I"/>
</dbReference>
<keyword evidence="3" id="KW-1185">Reference proteome</keyword>
<accession>A0A1I2B957</accession>
<gene>
    <name evidence="2" type="ORF">SAMN04488523_1085</name>
</gene>
<dbReference type="RefSeq" id="WP_093924057.1">
    <property type="nucleotide sequence ID" value="NZ_FOMW01000008.1"/>
</dbReference>
<dbReference type="EMBL" id="FOMW01000008">
    <property type="protein sequence ID" value="SFE51680.1"/>
    <property type="molecule type" value="Genomic_DNA"/>
</dbReference>
<evidence type="ECO:0000256" key="1">
    <source>
        <dbReference type="SAM" id="SignalP"/>
    </source>
</evidence>
<evidence type="ECO:0000313" key="3">
    <source>
        <dbReference type="Proteomes" id="UP000198977"/>
    </source>
</evidence>
<dbReference type="STRING" id="74348.SAMN04488523_1085"/>
<name>A0A1I2B957_9RHOB</name>